<feature type="transmembrane region" description="Helical" evidence="24">
    <location>
        <begin position="230"/>
        <end position="248"/>
    </location>
</feature>
<keyword evidence="16 24" id="KW-0472">Membrane</keyword>
<keyword evidence="14" id="KW-0106">Calcium</keyword>
<feature type="compositionally biased region" description="Basic and acidic residues" evidence="23">
    <location>
        <begin position="667"/>
        <end position="678"/>
    </location>
</feature>
<evidence type="ECO:0000256" key="18">
    <source>
        <dbReference type="ARBA" id="ARBA00025760"/>
    </source>
</evidence>
<feature type="transmembrane region" description="Helical" evidence="24">
    <location>
        <begin position="152"/>
        <end position="170"/>
    </location>
</feature>
<feature type="compositionally biased region" description="Polar residues" evidence="23">
    <location>
        <begin position="777"/>
        <end position="793"/>
    </location>
</feature>
<dbReference type="GO" id="GO:0005524">
    <property type="term" value="F:ATP binding"/>
    <property type="evidence" value="ECO:0007669"/>
    <property type="project" value="InterPro"/>
</dbReference>
<keyword evidence="17" id="KW-0539">Nucleus</keyword>
<keyword evidence="9" id="KW-0808">Transferase</keyword>
<keyword evidence="7" id="KW-0813">Transport</keyword>
<feature type="transmembrane region" description="Helical" evidence="24">
    <location>
        <begin position="338"/>
        <end position="358"/>
    </location>
</feature>
<evidence type="ECO:0000313" key="26">
    <source>
        <dbReference type="EMBL" id="KAG2465634.1"/>
    </source>
</evidence>
<dbReference type="Gene3D" id="1.20.5.1010">
    <property type="entry name" value="TRPM, tetramerisation domain"/>
    <property type="match status" value="1"/>
</dbReference>
<evidence type="ECO:0000256" key="19">
    <source>
        <dbReference type="ARBA" id="ARBA00034269"/>
    </source>
</evidence>
<comment type="catalytic activity">
    <reaction evidence="20">
        <text>Zn(2+)(in) = Zn(2+)(out)</text>
        <dbReference type="Rhea" id="RHEA:29351"/>
        <dbReference type="ChEBI" id="CHEBI:29105"/>
    </reaction>
</comment>
<evidence type="ECO:0000256" key="4">
    <source>
        <dbReference type="ARBA" id="ARBA00022475"/>
    </source>
</evidence>
<name>A0A8X7XDJ0_POLSE</name>
<evidence type="ECO:0000256" key="6">
    <source>
        <dbReference type="ARBA" id="ARBA00022553"/>
    </source>
</evidence>
<evidence type="ECO:0000256" key="12">
    <source>
        <dbReference type="ARBA" id="ARBA00022777"/>
    </source>
</evidence>
<keyword evidence="8" id="KW-0407">Ion channel</keyword>
<evidence type="ECO:0000256" key="20">
    <source>
        <dbReference type="ARBA" id="ARBA00034634"/>
    </source>
</evidence>
<reference evidence="26 27" key="1">
    <citation type="journal article" date="2021" name="Cell">
        <title>Tracing the genetic footprints of vertebrate landing in non-teleost ray-finned fishes.</title>
        <authorList>
            <person name="Bi X."/>
            <person name="Wang K."/>
            <person name="Yang L."/>
            <person name="Pan H."/>
            <person name="Jiang H."/>
            <person name="Wei Q."/>
            <person name="Fang M."/>
            <person name="Yu H."/>
            <person name="Zhu C."/>
            <person name="Cai Y."/>
            <person name="He Y."/>
            <person name="Gan X."/>
            <person name="Zeng H."/>
            <person name="Yu D."/>
            <person name="Zhu Y."/>
            <person name="Jiang H."/>
            <person name="Qiu Q."/>
            <person name="Yang H."/>
            <person name="Zhang Y.E."/>
            <person name="Wang W."/>
            <person name="Zhu M."/>
            <person name="He S."/>
            <person name="Zhang G."/>
        </authorList>
    </citation>
    <scope>NUCLEOTIDE SEQUENCE [LARGE SCALE GENOMIC DNA]</scope>
    <source>
        <strain evidence="26">Bchr_013</strain>
    </source>
</reference>
<evidence type="ECO:0000256" key="17">
    <source>
        <dbReference type="ARBA" id="ARBA00023242"/>
    </source>
</evidence>
<evidence type="ECO:0000256" key="2">
    <source>
        <dbReference type="ARBA" id="ARBA00004651"/>
    </source>
</evidence>
<evidence type="ECO:0000256" key="14">
    <source>
        <dbReference type="ARBA" id="ARBA00022837"/>
    </source>
</evidence>
<dbReference type="GO" id="GO:0004674">
    <property type="term" value="F:protein serine/threonine kinase activity"/>
    <property type="evidence" value="ECO:0007669"/>
    <property type="project" value="UniProtKB-KW"/>
</dbReference>
<evidence type="ECO:0000256" key="5">
    <source>
        <dbReference type="ARBA" id="ARBA00022527"/>
    </source>
</evidence>
<feature type="region of interest" description="Disordered" evidence="23">
    <location>
        <begin position="768"/>
        <end position="807"/>
    </location>
</feature>
<feature type="non-terminal residue" evidence="26">
    <location>
        <position position="1"/>
    </location>
</feature>
<keyword evidence="5" id="KW-0723">Serine/threonine-protein kinase</keyword>
<keyword evidence="13" id="KW-0862">Zinc</keyword>
<keyword evidence="12" id="KW-0418">Kinase</keyword>
<dbReference type="GO" id="GO:0051262">
    <property type="term" value="P:protein tetramerization"/>
    <property type="evidence" value="ECO:0007669"/>
    <property type="project" value="InterPro"/>
</dbReference>
<dbReference type="GO" id="GO:0005262">
    <property type="term" value="F:calcium channel activity"/>
    <property type="evidence" value="ECO:0007669"/>
    <property type="project" value="UniProtKB-KW"/>
</dbReference>
<evidence type="ECO:0000256" key="21">
    <source>
        <dbReference type="ARBA" id="ARBA00047899"/>
    </source>
</evidence>
<evidence type="ECO:0000259" key="25">
    <source>
        <dbReference type="PROSITE" id="PS51158"/>
    </source>
</evidence>
<dbReference type="Pfam" id="PF16519">
    <property type="entry name" value="TRPM_tetra"/>
    <property type="match status" value="1"/>
</dbReference>
<dbReference type="SUPFAM" id="SSF56112">
    <property type="entry name" value="Protein kinase-like (PK-like)"/>
    <property type="match status" value="1"/>
</dbReference>
<keyword evidence="27" id="KW-1185">Reference proteome</keyword>
<sequence>MIFSEDHETPGFIYPYNDLFVWAVLMKRQKMAMFLWQHGEESMAKAVVASKLYRSMAHEAKQSSMVDDTSEELKTYSREFGQLAVDLLENAFRQNERMAMKLLTYELKNWSNSTCLKLAVSSGLRSFVSHTCTQMLLTDMWMGRLNMRKNSWFKVILSILLPPTILMLEFKSKAEMSHIPQSQEYHQFNWHSEDQNLSSGKDELPSMAYLAFLMLFTYTVLVKMEPQPTILEWLVIIYIFTTAIEKVREVFMSEPGKFSQKIKVWFNEYWNFTDSFAIILFVIGFGLRWPDKPLRTAGRIIYCLDIIFWYVRLLDLFAVNQHAGPYLTMIGKMTANMFYIVIMMAIVLLSFGVARKAILSPDEPPSWMLARDIVFQPYWMIFGEVYAGEIDPCAEDDECPPGSFITPFLQAVYLFVQYIIMVNLLIAFFNNVYFEMKSISNKLWKYNRYRYIMTYHEKPWLPPPFIILSHLTLYISSLCRHRAKNDQEDEDVGLKLYLSSDELKKLHDFEEKCVVKYFYEKNESHHSSNTERIKVTKERAEEMFLQLKDVIEKIYFIKESLQSLDSQLGHLQDLSALTVDTLKVISAVDSLKVEEALLAHKKHSSCRKIPHSWSNAIYLNPSNSLHEEIEKKYHYYSTPPSVFRHLAQSQQSTQLYNPHSELASENDVQHSLKKKESESETDTSGVCSDPQSRYGQFLLVPPNMECLIHPEIHMNTSLLNKPSIDRDIPQVEKREKSPCSIPLQLSLQEIPKSSKEVEKPTKKKWNSMINFPRKSNDSSSGKTPLSPRASTVMSDTSLLSDSHSEESSGGYVNWAFSEVDEPGIFAQAKKHNKGKCIHSESNTVCNCTSGGSLKVQIKETHSFSYNSDHSGNSNESFESAPRRRKSSSLFWVNPLRRSSWSFCKSSSFRAPKDDKLWNCSKVQAGEQVTIYRLEESSPTTLDNSMSSWSQHGLSAMIHPLSREEMGGGLRRAMKVVCTWSEGNLLKPGQMYIVKSFQPEIVKTWQRVFSDGTVLHLCLREIQQQRVAQKLIYTFNHLKPHTIPYSPRFLEVFLLYYYSTDQWMTIEINMNGEFRKYNNNNGEEISPVNLLEETMLAFSHWTYEYTRGELLVLDLQGVGENLTDPSVIKAEDKENGFLTATHPVKPVAQSPLFTVETELKAVVLRGTYHVADDPQKLVF</sequence>
<proteinExistence type="inferred from homology"/>
<accession>A0A8X7XDJ0</accession>
<keyword evidence="4" id="KW-1003">Cell membrane</keyword>
<comment type="catalytic activity">
    <reaction evidence="21">
        <text>L-threonyl-[protein] + ATP = O-phospho-L-threonyl-[protein] + ADP + H(+)</text>
        <dbReference type="Rhea" id="RHEA:46608"/>
        <dbReference type="Rhea" id="RHEA-COMP:11060"/>
        <dbReference type="Rhea" id="RHEA-COMP:11605"/>
        <dbReference type="ChEBI" id="CHEBI:15378"/>
        <dbReference type="ChEBI" id="CHEBI:30013"/>
        <dbReference type="ChEBI" id="CHEBI:30616"/>
        <dbReference type="ChEBI" id="CHEBI:61977"/>
        <dbReference type="ChEBI" id="CHEBI:456216"/>
        <dbReference type="EC" id="2.7.11.1"/>
    </reaction>
</comment>
<dbReference type="GO" id="GO:0046872">
    <property type="term" value="F:metal ion binding"/>
    <property type="evidence" value="ECO:0007669"/>
    <property type="project" value="UniProtKB-KW"/>
</dbReference>
<dbReference type="SMART" id="SM00811">
    <property type="entry name" value="Alpha_kinase"/>
    <property type="match status" value="1"/>
</dbReference>
<keyword evidence="7" id="KW-0109">Calcium transport</keyword>
<dbReference type="Pfam" id="PF00520">
    <property type="entry name" value="Ion_trans"/>
    <property type="match status" value="1"/>
</dbReference>
<keyword evidence="11" id="KW-0479">Metal-binding</keyword>
<feature type="non-terminal residue" evidence="26">
    <location>
        <position position="1178"/>
    </location>
</feature>
<dbReference type="InterPro" id="IPR050927">
    <property type="entry name" value="TRPM"/>
</dbReference>
<evidence type="ECO:0000256" key="13">
    <source>
        <dbReference type="ARBA" id="ARBA00022833"/>
    </source>
</evidence>
<evidence type="ECO:0000256" key="1">
    <source>
        <dbReference type="ARBA" id="ARBA00004123"/>
    </source>
</evidence>
<evidence type="ECO:0000256" key="16">
    <source>
        <dbReference type="ARBA" id="ARBA00023136"/>
    </source>
</evidence>
<comment type="caution">
    <text evidence="26">The sequence shown here is derived from an EMBL/GenBank/DDBJ whole genome shotgun (WGS) entry which is preliminary data.</text>
</comment>
<dbReference type="InterPro" id="IPR011009">
    <property type="entry name" value="Kinase-like_dom_sf"/>
</dbReference>
<evidence type="ECO:0000256" key="15">
    <source>
        <dbReference type="ARBA" id="ARBA00022989"/>
    </source>
</evidence>
<evidence type="ECO:0000256" key="8">
    <source>
        <dbReference type="ARBA" id="ARBA00022673"/>
    </source>
</evidence>
<dbReference type="InterPro" id="IPR037162">
    <property type="entry name" value="TRPM_tetra_sf"/>
</dbReference>
<dbReference type="InterPro" id="IPR005821">
    <property type="entry name" value="Ion_trans_dom"/>
</dbReference>
<dbReference type="EMBL" id="JAATIS010001721">
    <property type="protein sequence ID" value="KAG2465634.1"/>
    <property type="molecule type" value="Genomic_DNA"/>
</dbReference>
<comment type="similarity">
    <text evidence="18">In the C-terminal section; belongs to the protein kinase superfamily. Alpha-type protein kinase family. ALPK subfamily.</text>
</comment>
<dbReference type="GO" id="GO:0016324">
    <property type="term" value="C:apical plasma membrane"/>
    <property type="evidence" value="ECO:0007669"/>
    <property type="project" value="TreeGrafter"/>
</dbReference>
<feature type="domain" description="Alpha-type protein kinase" evidence="25">
    <location>
        <begin position="940"/>
        <end position="1178"/>
    </location>
</feature>
<dbReference type="Pfam" id="PF02816">
    <property type="entry name" value="Alpha_kinase"/>
    <property type="match status" value="1"/>
</dbReference>
<dbReference type="Gene3D" id="3.20.200.10">
    <property type="entry name" value="MHCK/EF2 kinase"/>
    <property type="match status" value="1"/>
</dbReference>
<evidence type="ECO:0000256" key="3">
    <source>
        <dbReference type="ARBA" id="ARBA00012513"/>
    </source>
</evidence>
<evidence type="ECO:0000256" key="10">
    <source>
        <dbReference type="ARBA" id="ARBA00022692"/>
    </source>
</evidence>
<dbReference type="Gene3D" id="3.30.200.20">
    <property type="entry name" value="Phosphorylase Kinase, domain 1"/>
    <property type="match status" value="1"/>
</dbReference>
<dbReference type="PANTHER" id="PTHR13800:SF15">
    <property type="entry name" value="TRANSIENT RECEPTOR POTENTIAL CATION CHANNEL SUBFAMILY M MEMBER 6"/>
    <property type="match status" value="1"/>
</dbReference>
<feature type="transmembrane region" description="Helical" evidence="24">
    <location>
        <begin position="299"/>
        <end position="318"/>
    </location>
</feature>
<dbReference type="Pfam" id="PF25508">
    <property type="entry name" value="TRPM2"/>
    <property type="match status" value="1"/>
</dbReference>
<dbReference type="AlphaFoldDB" id="A0A8X7XDJ0"/>
<comment type="catalytic activity">
    <reaction evidence="19">
        <text>Mg(2+)(in) = Mg(2+)(out)</text>
        <dbReference type="Rhea" id="RHEA:29827"/>
        <dbReference type="ChEBI" id="CHEBI:18420"/>
    </reaction>
</comment>
<dbReference type="Proteomes" id="UP000886611">
    <property type="component" value="Unassembled WGS sequence"/>
</dbReference>
<comment type="catalytic activity">
    <reaction evidence="22">
        <text>L-seryl-[protein] + ATP = O-phospho-L-seryl-[protein] + ADP + H(+)</text>
        <dbReference type="Rhea" id="RHEA:17989"/>
        <dbReference type="Rhea" id="RHEA-COMP:9863"/>
        <dbReference type="Rhea" id="RHEA-COMP:11604"/>
        <dbReference type="ChEBI" id="CHEBI:15378"/>
        <dbReference type="ChEBI" id="CHEBI:29999"/>
        <dbReference type="ChEBI" id="CHEBI:30616"/>
        <dbReference type="ChEBI" id="CHEBI:83421"/>
        <dbReference type="ChEBI" id="CHEBI:456216"/>
        <dbReference type="EC" id="2.7.11.1"/>
    </reaction>
</comment>
<keyword evidence="15 24" id="KW-1133">Transmembrane helix</keyword>
<gene>
    <name evidence="26" type="primary">Trpm6_1</name>
    <name evidence="26" type="ORF">GTO96_0016414</name>
</gene>
<dbReference type="PROSITE" id="PS51158">
    <property type="entry name" value="ALPHA_KINASE"/>
    <property type="match status" value="1"/>
</dbReference>
<keyword evidence="6" id="KW-0597">Phosphoprotein</keyword>
<feature type="region of interest" description="Disordered" evidence="23">
    <location>
        <begin position="661"/>
        <end position="689"/>
    </location>
</feature>
<comment type="subcellular location">
    <subcellularLocation>
        <location evidence="2">Cell membrane</location>
        <topology evidence="2">Multi-pass membrane protein</topology>
    </subcellularLocation>
    <subcellularLocation>
        <location evidence="1">Nucleus</location>
    </subcellularLocation>
</comment>
<evidence type="ECO:0000256" key="23">
    <source>
        <dbReference type="SAM" id="MobiDB-lite"/>
    </source>
</evidence>
<feature type="transmembrane region" description="Helical" evidence="24">
    <location>
        <begin position="411"/>
        <end position="434"/>
    </location>
</feature>
<keyword evidence="8" id="KW-0107">Calcium channel</keyword>
<feature type="transmembrane region" description="Helical" evidence="24">
    <location>
        <begin position="207"/>
        <end position="224"/>
    </location>
</feature>
<dbReference type="PANTHER" id="PTHR13800">
    <property type="entry name" value="TRANSIENT RECEPTOR POTENTIAL CATION CHANNEL, SUBFAMILY M, MEMBER 6"/>
    <property type="match status" value="1"/>
</dbReference>
<dbReference type="EC" id="2.7.11.1" evidence="3"/>
<dbReference type="InterPro" id="IPR004166">
    <property type="entry name" value="a-kinase_dom"/>
</dbReference>
<evidence type="ECO:0000256" key="9">
    <source>
        <dbReference type="ARBA" id="ARBA00022679"/>
    </source>
</evidence>
<keyword evidence="10 24" id="KW-0812">Transmembrane</keyword>
<dbReference type="InterPro" id="IPR032415">
    <property type="entry name" value="TRPM_tetra"/>
</dbReference>
<organism evidence="26 27">
    <name type="scientific">Polypterus senegalus</name>
    <name type="common">Senegal bichir</name>
    <dbReference type="NCBI Taxonomy" id="55291"/>
    <lineage>
        <taxon>Eukaryota</taxon>
        <taxon>Metazoa</taxon>
        <taxon>Chordata</taxon>
        <taxon>Craniata</taxon>
        <taxon>Vertebrata</taxon>
        <taxon>Euteleostomi</taxon>
        <taxon>Actinopterygii</taxon>
        <taxon>Polypteriformes</taxon>
        <taxon>Polypteridae</taxon>
        <taxon>Polypterus</taxon>
    </lineage>
</organism>
<evidence type="ECO:0000256" key="11">
    <source>
        <dbReference type="ARBA" id="ARBA00022723"/>
    </source>
</evidence>
<dbReference type="InterPro" id="IPR057366">
    <property type="entry name" value="TRPM-like"/>
</dbReference>
<protein>
    <recommendedName>
        <fullName evidence="3">non-specific serine/threonine protein kinase</fullName>
        <ecNumber evidence="3">2.7.11.1</ecNumber>
    </recommendedName>
</protein>
<dbReference type="GO" id="GO:0005634">
    <property type="term" value="C:nucleus"/>
    <property type="evidence" value="ECO:0007669"/>
    <property type="project" value="UniProtKB-SubCell"/>
</dbReference>
<evidence type="ECO:0000313" key="27">
    <source>
        <dbReference type="Proteomes" id="UP000886611"/>
    </source>
</evidence>
<evidence type="ECO:0000256" key="7">
    <source>
        <dbReference type="ARBA" id="ARBA00022568"/>
    </source>
</evidence>
<evidence type="ECO:0000256" key="22">
    <source>
        <dbReference type="ARBA" id="ARBA00048679"/>
    </source>
</evidence>
<evidence type="ECO:0000256" key="24">
    <source>
        <dbReference type="SAM" id="Phobius"/>
    </source>
</evidence>
<feature type="transmembrane region" description="Helical" evidence="24">
    <location>
        <begin position="269"/>
        <end position="287"/>
    </location>
</feature>
<keyword evidence="7" id="KW-0406">Ion transport</keyword>